<dbReference type="Proteomes" id="UP000054598">
    <property type="component" value="Unassembled WGS sequence"/>
</dbReference>
<evidence type="ECO:0000313" key="3">
    <source>
        <dbReference type="Proteomes" id="UP000054598"/>
    </source>
</evidence>
<dbReference type="NCBIfam" id="TIGR02593">
    <property type="entry name" value="CRISPR_cas5"/>
    <property type="match status" value="1"/>
</dbReference>
<dbReference type="InterPro" id="IPR010147">
    <property type="entry name" value="CRISPR-assoc_prot_CasD"/>
</dbReference>
<proteinExistence type="predicted"/>
<protein>
    <submittedName>
        <fullName evidence="2">CRISPR-associated protein Cas5 family</fullName>
    </submittedName>
</protein>
<comment type="caution">
    <text evidence="2">The sequence shown here is derived from an EMBL/GenBank/DDBJ whole genome shotgun (WGS) entry which is preliminary data.</text>
</comment>
<evidence type="ECO:0000256" key="1">
    <source>
        <dbReference type="ARBA" id="ARBA00023118"/>
    </source>
</evidence>
<dbReference type="CDD" id="cd09645">
    <property type="entry name" value="Cas5_I-E"/>
    <property type="match status" value="1"/>
</dbReference>
<dbReference type="InterPro" id="IPR013422">
    <property type="entry name" value="CRISPR-assoc_prot_Cas5_N"/>
</dbReference>
<reference evidence="3" key="1">
    <citation type="journal article" date="2015" name="MBio">
        <title>Genome-Resolved Metagenomic Analysis Reveals Roles for Candidate Phyla and Other Microbial Community Members in Biogeochemical Transformations in Oil Reservoirs.</title>
        <authorList>
            <person name="Hu P."/>
            <person name="Tom L."/>
            <person name="Singh A."/>
            <person name="Thomas B.C."/>
            <person name="Baker B.J."/>
            <person name="Piceno Y.M."/>
            <person name="Andersen G.L."/>
            <person name="Banfield J.F."/>
        </authorList>
    </citation>
    <scope>NUCLEOTIDE SEQUENCE [LARGE SCALE GENOMIC DNA]</scope>
</reference>
<accession>A0A101IV30</accession>
<dbReference type="GO" id="GO:0051607">
    <property type="term" value="P:defense response to virus"/>
    <property type="evidence" value="ECO:0007669"/>
    <property type="project" value="UniProtKB-KW"/>
</dbReference>
<dbReference type="GO" id="GO:0043571">
    <property type="term" value="P:maintenance of CRISPR repeat elements"/>
    <property type="evidence" value="ECO:0007669"/>
    <property type="project" value="InterPro"/>
</dbReference>
<keyword evidence="1" id="KW-0051">Antiviral defense</keyword>
<evidence type="ECO:0000313" key="2">
    <source>
        <dbReference type="EMBL" id="KUL01898.1"/>
    </source>
</evidence>
<dbReference type="Pfam" id="PF09704">
    <property type="entry name" value="Cas_Cas5d"/>
    <property type="match status" value="1"/>
</dbReference>
<organism evidence="2 3">
    <name type="scientific">Methanoculleus marisnigri</name>
    <dbReference type="NCBI Taxonomy" id="2198"/>
    <lineage>
        <taxon>Archaea</taxon>
        <taxon>Methanobacteriati</taxon>
        <taxon>Methanobacteriota</taxon>
        <taxon>Stenosarchaea group</taxon>
        <taxon>Methanomicrobia</taxon>
        <taxon>Methanomicrobiales</taxon>
        <taxon>Methanomicrobiaceae</taxon>
        <taxon>Methanoculleus</taxon>
    </lineage>
</organism>
<dbReference type="EMBL" id="LGHE01000081">
    <property type="protein sequence ID" value="KUL01898.1"/>
    <property type="molecule type" value="Genomic_DNA"/>
</dbReference>
<dbReference type="AlphaFoldDB" id="A0A101IV30"/>
<dbReference type="PATRIC" id="fig|2198.3.peg.725"/>
<gene>
    <name evidence="2" type="ORF">XE10_0873</name>
</gene>
<dbReference type="NCBIfam" id="TIGR01868">
    <property type="entry name" value="casD_Cas5e"/>
    <property type="match status" value="1"/>
</dbReference>
<dbReference type="Gene3D" id="3.30.70.2660">
    <property type="match status" value="1"/>
</dbReference>
<sequence>MHEFLVFRLYGMMASWGDIAVGESRPTFDHPSRSAIFGLLAAALGIRRDEEERLSALSNAYRMAVRVDAPGVLLRDYHTSQVPPAGRGRKKHSFSTRREELAIPREDLSTVLSTRDYRCDAVSTVCIWKDSASAPCSLKELADALNHPVFVLYLGRKSCPLALPVHAQVVAGETLAAALAAVRFPDDDLLRDLLRHGDLRVFWEGDQDAGIPAVQTTLRYDTPLSRKRWQFGSRAEHYGIMRSGSPCS</sequence>
<name>A0A101IV30_9EURY</name>
<dbReference type="InterPro" id="IPR021124">
    <property type="entry name" value="CRISPR-assoc_prot_Cas5"/>
</dbReference>
<dbReference type="GO" id="GO:0003723">
    <property type="term" value="F:RNA binding"/>
    <property type="evidence" value="ECO:0007669"/>
    <property type="project" value="InterPro"/>
</dbReference>